<accession>A0ABQ3Y5K5</accession>
<reference evidence="1 2" key="1">
    <citation type="submission" date="2021-01" db="EMBL/GenBank/DDBJ databases">
        <title>Whole genome shotgun sequence of Actinoplanes deccanensis NBRC 13994.</title>
        <authorList>
            <person name="Komaki H."/>
            <person name="Tamura T."/>
        </authorList>
    </citation>
    <scope>NUCLEOTIDE SEQUENCE [LARGE SCALE GENOMIC DNA]</scope>
    <source>
        <strain evidence="1 2">NBRC 13994</strain>
    </source>
</reference>
<keyword evidence="2" id="KW-1185">Reference proteome</keyword>
<dbReference type="EMBL" id="BOMI01000073">
    <property type="protein sequence ID" value="GID75245.1"/>
    <property type="molecule type" value="Genomic_DNA"/>
</dbReference>
<evidence type="ECO:0000313" key="1">
    <source>
        <dbReference type="EMBL" id="GID75245.1"/>
    </source>
</evidence>
<sequence>MRFGGITRQRVYQLALRADWPPPLDELAQGRVWKAADIEAWIEVYRPALARPAD</sequence>
<proteinExistence type="predicted"/>
<name>A0ABQ3Y5K5_9ACTN</name>
<organism evidence="1 2">
    <name type="scientific">Paractinoplanes deccanensis</name>
    <dbReference type="NCBI Taxonomy" id="113561"/>
    <lineage>
        <taxon>Bacteria</taxon>
        <taxon>Bacillati</taxon>
        <taxon>Actinomycetota</taxon>
        <taxon>Actinomycetes</taxon>
        <taxon>Micromonosporales</taxon>
        <taxon>Micromonosporaceae</taxon>
        <taxon>Paractinoplanes</taxon>
    </lineage>
</organism>
<dbReference type="Proteomes" id="UP000609879">
    <property type="component" value="Unassembled WGS sequence"/>
</dbReference>
<gene>
    <name evidence="1" type="ORF">Ade02nite_38860</name>
</gene>
<evidence type="ECO:0008006" key="3">
    <source>
        <dbReference type="Google" id="ProtNLM"/>
    </source>
</evidence>
<protein>
    <recommendedName>
        <fullName evidence="3">DNA-binding protein</fullName>
    </recommendedName>
</protein>
<comment type="caution">
    <text evidence="1">The sequence shown here is derived from an EMBL/GenBank/DDBJ whole genome shotgun (WGS) entry which is preliminary data.</text>
</comment>
<evidence type="ECO:0000313" key="2">
    <source>
        <dbReference type="Proteomes" id="UP000609879"/>
    </source>
</evidence>